<organism evidence="1 2">
    <name type="scientific">Portunus trituberculatus</name>
    <name type="common">Swimming crab</name>
    <name type="synonym">Neptunus trituberculatus</name>
    <dbReference type="NCBI Taxonomy" id="210409"/>
    <lineage>
        <taxon>Eukaryota</taxon>
        <taxon>Metazoa</taxon>
        <taxon>Ecdysozoa</taxon>
        <taxon>Arthropoda</taxon>
        <taxon>Crustacea</taxon>
        <taxon>Multicrustacea</taxon>
        <taxon>Malacostraca</taxon>
        <taxon>Eumalacostraca</taxon>
        <taxon>Eucarida</taxon>
        <taxon>Decapoda</taxon>
        <taxon>Pleocyemata</taxon>
        <taxon>Brachyura</taxon>
        <taxon>Eubrachyura</taxon>
        <taxon>Portunoidea</taxon>
        <taxon>Portunidae</taxon>
        <taxon>Portuninae</taxon>
        <taxon>Portunus</taxon>
    </lineage>
</organism>
<gene>
    <name evidence="1" type="ORF">E2C01_102029</name>
</gene>
<reference evidence="1 2" key="1">
    <citation type="submission" date="2019-05" db="EMBL/GenBank/DDBJ databases">
        <title>Another draft genome of Portunus trituberculatus and its Hox gene families provides insights of decapod evolution.</title>
        <authorList>
            <person name="Jeong J.-H."/>
            <person name="Song I."/>
            <person name="Kim S."/>
            <person name="Choi T."/>
            <person name="Kim D."/>
            <person name="Ryu S."/>
            <person name="Kim W."/>
        </authorList>
    </citation>
    <scope>NUCLEOTIDE SEQUENCE [LARGE SCALE GENOMIC DNA]</scope>
    <source>
        <tissue evidence="1">Muscle</tissue>
    </source>
</reference>
<accession>A0A5B7KBI2</accession>
<proteinExistence type="predicted"/>
<sequence>MQELTSTLNPSPLLCPPPQRVNQYSQSFITTLSTSPMQELTSTCNPSPLLCPPPQCKS</sequence>
<dbReference type="AlphaFoldDB" id="A0A5B7KBI2"/>
<dbReference type="EMBL" id="VSRR010150037">
    <property type="protein sequence ID" value="MPD06231.1"/>
    <property type="molecule type" value="Genomic_DNA"/>
</dbReference>
<comment type="caution">
    <text evidence="1">The sequence shown here is derived from an EMBL/GenBank/DDBJ whole genome shotgun (WGS) entry which is preliminary data.</text>
</comment>
<name>A0A5B7KBI2_PORTR</name>
<dbReference type="Proteomes" id="UP000324222">
    <property type="component" value="Unassembled WGS sequence"/>
</dbReference>
<evidence type="ECO:0000313" key="1">
    <source>
        <dbReference type="EMBL" id="MPD06231.1"/>
    </source>
</evidence>
<keyword evidence="2" id="KW-1185">Reference proteome</keyword>
<evidence type="ECO:0000313" key="2">
    <source>
        <dbReference type="Proteomes" id="UP000324222"/>
    </source>
</evidence>
<protein>
    <submittedName>
        <fullName evidence="1">Uncharacterized protein</fullName>
    </submittedName>
</protein>